<proteinExistence type="predicted"/>
<accession>A0A7E4VEB3</accession>
<reference evidence="1" key="1">
    <citation type="journal article" date="2013" name="Genetics">
        <title>The draft genome and transcriptome of Panagrellus redivivus are shaped by the harsh demands of a free-living lifestyle.</title>
        <authorList>
            <person name="Srinivasan J."/>
            <person name="Dillman A.R."/>
            <person name="Macchietto M.G."/>
            <person name="Heikkinen L."/>
            <person name="Lakso M."/>
            <person name="Fracchia K.M."/>
            <person name="Antoshechkin I."/>
            <person name="Mortazavi A."/>
            <person name="Wong G."/>
            <person name="Sternberg P.W."/>
        </authorList>
    </citation>
    <scope>NUCLEOTIDE SEQUENCE [LARGE SCALE GENOMIC DNA]</scope>
    <source>
        <strain evidence="1">MT8872</strain>
    </source>
</reference>
<keyword evidence="1" id="KW-1185">Reference proteome</keyword>
<evidence type="ECO:0000313" key="1">
    <source>
        <dbReference type="Proteomes" id="UP000492821"/>
    </source>
</evidence>
<dbReference type="WBParaSite" id="Pan_g19219.t1">
    <property type="protein sequence ID" value="Pan_g19219.t1"/>
    <property type="gene ID" value="Pan_g19219"/>
</dbReference>
<name>A0A7E4VEB3_PANRE</name>
<dbReference type="AlphaFoldDB" id="A0A7E4VEB3"/>
<evidence type="ECO:0000313" key="2">
    <source>
        <dbReference type="WBParaSite" id="Pan_g19219.t1"/>
    </source>
</evidence>
<organism evidence="1 2">
    <name type="scientific">Panagrellus redivivus</name>
    <name type="common">Microworm</name>
    <dbReference type="NCBI Taxonomy" id="6233"/>
    <lineage>
        <taxon>Eukaryota</taxon>
        <taxon>Metazoa</taxon>
        <taxon>Ecdysozoa</taxon>
        <taxon>Nematoda</taxon>
        <taxon>Chromadorea</taxon>
        <taxon>Rhabditida</taxon>
        <taxon>Tylenchina</taxon>
        <taxon>Panagrolaimomorpha</taxon>
        <taxon>Panagrolaimoidea</taxon>
        <taxon>Panagrolaimidae</taxon>
        <taxon>Panagrellus</taxon>
    </lineage>
</organism>
<reference evidence="2" key="2">
    <citation type="submission" date="2020-10" db="UniProtKB">
        <authorList>
            <consortium name="WormBaseParasite"/>
        </authorList>
    </citation>
    <scope>IDENTIFICATION</scope>
</reference>
<sequence length="300" mass="34892">MNLPNSDSVIKRFTYDWLIRFFELHPVKYDWGGHRHSITARKEGGRLEISKYHPVSPLFERLSELYMPHVYEWRPNIVVKVKKSFELTPKKVIILRESGYFDGDDANPFLKYGVYFDKNIFTIKDQYFEHAELLSLVSHINCNWLTIKDITTDRKVYLTEVCCFFKNLTTLVLDADSIIVENNFPEVFAKNDLSLCRAHFYNLTVSEEPVVEFLKNNISKKQKSSQQNFVFHFKPEGRNKISMNKLAVALHDTCWNAGFDPDGYDVALDITNQCSKVAVDLFSKVVGKGPFAMEYTFHVT</sequence>
<dbReference type="Proteomes" id="UP000492821">
    <property type="component" value="Unassembled WGS sequence"/>
</dbReference>
<protein>
    <submittedName>
        <fullName evidence="2">RNA_lig_T4_1 domain-containing protein</fullName>
    </submittedName>
</protein>